<feature type="compositionally biased region" description="Polar residues" evidence="1">
    <location>
        <begin position="296"/>
        <end position="320"/>
    </location>
</feature>
<evidence type="ECO:0000313" key="2">
    <source>
        <dbReference type="EMBL" id="KAH8106352.1"/>
    </source>
</evidence>
<feature type="compositionally biased region" description="Polar residues" evidence="1">
    <location>
        <begin position="493"/>
        <end position="503"/>
    </location>
</feature>
<feature type="region of interest" description="Disordered" evidence="1">
    <location>
        <begin position="353"/>
        <end position="389"/>
    </location>
</feature>
<accession>A0A8K0UYZ6</accession>
<evidence type="ECO:0000313" key="3">
    <source>
        <dbReference type="Proteomes" id="UP000813824"/>
    </source>
</evidence>
<feature type="region of interest" description="Disordered" evidence="1">
    <location>
        <begin position="863"/>
        <end position="884"/>
    </location>
</feature>
<organism evidence="2 3">
    <name type="scientific">Cristinia sonorae</name>
    <dbReference type="NCBI Taxonomy" id="1940300"/>
    <lineage>
        <taxon>Eukaryota</taxon>
        <taxon>Fungi</taxon>
        <taxon>Dikarya</taxon>
        <taxon>Basidiomycota</taxon>
        <taxon>Agaricomycotina</taxon>
        <taxon>Agaricomycetes</taxon>
        <taxon>Agaricomycetidae</taxon>
        <taxon>Agaricales</taxon>
        <taxon>Pleurotineae</taxon>
        <taxon>Stephanosporaceae</taxon>
        <taxon>Cristinia</taxon>
    </lineage>
</organism>
<feature type="compositionally biased region" description="Low complexity" evidence="1">
    <location>
        <begin position="507"/>
        <end position="524"/>
    </location>
</feature>
<feature type="compositionally biased region" description="Low complexity" evidence="1">
    <location>
        <begin position="458"/>
        <end position="491"/>
    </location>
</feature>
<feature type="compositionally biased region" description="Low complexity" evidence="1">
    <location>
        <begin position="177"/>
        <end position="213"/>
    </location>
</feature>
<feature type="region of interest" description="Disordered" evidence="1">
    <location>
        <begin position="140"/>
        <end position="215"/>
    </location>
</feature>
<dbReference type="Pfam" id="PF01803">
    <property type="entry name" value="LIM_bind"/>
    <property type="match status" value="1"/>
</dbReference>
<feature type="compositionally biased region" description="Low complexity" evidence="1">
    <location>
        <begin position="938"/>
        <end position="966"/>
    </location>
</feature>
<feature type="compositionally biased region" description="Polar residues" evidence="1">
    <location>
        <begin position="416"/>
        <end position="451"/>
    </location>
</feature>
<dbReference type="Proteomes" id="UP000813824">
    <property type="component" value="Unassembled WGS sequence"/>
</dbReference>
<feature type="compositionally biased region" description="Polar residues" evidence="1">
    <location>
        <begin position="57"/>
        <end position="79"/>
    </location>
</feature>
<feature type="compositionally biased region" description="Low complexity" evidence="1">
    <location>
        <begin position="80"/>
        <end position="104"/>
    </location>
</feature>
<feature type="compositionally biased region" description="Polar residues" evidence="1">
    <location>
        <begin position="353"/>
        <end position="374"/>
    </location>
</feature>
<feature type="compositionally biased region" description="Polar residues" evidence="1">
    <location>
        <begin position="251"/>
        <end position="290"/>
    </location>
</feature>
<feature type="region of interest" description="Disordered" evidence="1">
    <location>
        <begin position="251"/>
        <end position="320"/>
    </location>
</feature>
<feature type="region of interest" description="Disordered" evidence="1">
    <location>
        <begin position="896"/>
        <end position="1001"/>
    </location>
</feature>
<comment type="caution">
    <text evidence="2">The sequence shown here is derived from an EMBL/GenBank/DDBJ whole genome shotgun (WGS) entry which is preliminary data.</text>
</comment>
<dbReference type="PANTHER" id="PTHR10378">
    <property type="entry name" value="LIM DOMAIN-BINDING PROTEIN"/>
    <property type="match status" value="1"/>
</dbReference>
<feature type="region of interest" description="Disordered" evidence="1">
    <location>
        <begin position="406"/>
        <end position="585"/>
    </location>
</feature>
<keyword evidence="3" id="KW-1185">Reference proteome</keyword>
<dbReference type="AlphaFoldDB" id="A0A8K0UYZ6"/>
<sequence length="1001" mass="107243">MNVRPDLLRNNMSHIPPSILTMNTPHLFPPQQQQPSQLAQQQQQPTAPPPHMGLLQNGPNQAPSLGLLPSSQPNPVGNNQALYQLQIQQAQRRQQQMHQQAIPQGLNPQSASGPHVNGISHNQVPGMPFSNAMMQPSLRRVPSQPLGQSPPSHLPGMHPNQPVVGGMPSMGGIPMNSQGGLSSQQQQQQLRQVQQQQQMRMQQQQQPLPMQGQAHMSPDFLHRQSHMQSSVGLQSNMARTAPTQQLLGGLAQSSNAPQSHPGMMQQSMQNPTFQNPLQMNHPQPPSQLGSSPRAPNAQSNIPPSLSSANPGAPPQSATARTRMTPDNALFFQNPQIPHSISHNAHRLTAGNNQFAFAPSSTPPTTLGDISQSMSAAPLGTSGPTSRTGLMTTPAQAFEQMNQGADHFPFTHPIAAPSQNLSQHPQNPHFMMQTQGPSQRQQPTQSLQSSPRQPVAHMPTQRPHSQPQRPHSQPQRPQSQPQGVSSPQAGPSRTPRTSQTTLPGNTAGAGSRPSAQPPSGSSPPSSQAPPTPTQAARTASRQSHVTPNTGVPVAATPGGSQPADAHSSAQQSQSAQPVPAVGPPRPLGNIAFPVGFGQGLSRLLQFSGVLASDSQNKMQLSYWDSLIKEYFTPKASLKFTLWKDNQRNEAKPFEIGVPILPRFFLVTSQSGVKSMNLSLDGARERIVSTGHAVVECIQATWTYKYTNGYTVTLRGPMTAHILVFPNTPTPQAPQQHVTYTLKFDQLQFDANYHDKLIAMEAILGNRSQESPRLKAPSTPVMNGIHLPQRMEDEARFEEPRLIIERATVPAEPVNAFGIPQATMRCLELAESVAQMSPLIQFSTENKLGPLDALTQYARKLREVQGPGMNGNYSHPNNGGFDSVTGVAATPPVTLYSNTPLPSTTLPMTSASTPNGSLLAEGASKQTKPLSMQSQAPATPNSGPANASTPASAPTPTATTTTPSMAHSTLKRKAQGGEAATSANSTPEVPPKRPNRKRGRTGG</sequence>
<feature type="compositionally biased region" description="Polar residues" evidence="1">
    <location>
        <begin position="922"/>
        <end position="937"/>
    </location>
</feature>
<reference evidence="2" key="1">
    <citation type="journal article" date="2021" name="New Phytol.">
        <title>Evolutionary innovations through gain and loss of genes in the ectomycorrhizal Boletales.</title>
        <authorList>
            <person name="Wu G."/>
            <person name="Miyauchi S."/>
            <person name="Morin E."/>
            <person name="Kuo A."/>
            <person name="Drula E."/>
            <person name="Varga T."/>
            <person name="Kohler A."/>
            <person name="Feng B."/>
            <person name="Cao Y."/>
            <person name="Lipzen A."/>
            <person name="Daum C."/>
            <person name="Hundley H."/>
            <person name="Pangilinan J."/>
            <person name="Johnson J."/>
            <person name="Barry K."/>
            <person name="LaButti K."/>
            <person name="Ng V."/>
            <person name="Ahrendt S."/>
            <person name="Min B."/>
            <person name="Choi I.G."/>
            <person name="Park H."/>
            <person name="Plett J.M."/>
            <person name="Magnuson J."/>
            <person name="Spatafora J.W."/>
            <person name="Nagy L.G."/>
            <person name="Henrissat B."/>
            <person name="Grigoriev I.V."/>
            <person name="Yang Z.L."/>
            <person name="Xu J."/>
            <person name="Martin F.M."/>
        </authorList>
    </citation>
    <scope>NUCLEOTIDE SEQUENCE</scope>
    <source>
        <strain evidence="2">KKN 215</strain>
    </source>
</reference>
<evidence type="ECO:0000256" key="1">
    <source>
        <dbReference type="SAM" id="MobiDB-lite"/>
    </source>
</evidence>
<feature type="compositionally biased region" description="Basic residues" evidence="1">
    <location>
        <begin position="991"/>
        <end position="1001"/>
    </location>
</feature>
<proteinExistence type="predicted"/>
<feature type="compositionally biased region" description="Low complexity" evidence="1">
    <location>
        <begin position="559"/>
        <end position="578"/>
    </location>
</feature>
<dbReference type="EMBL" id="JAEVFJ010000003">
    <property type="protein sequence ID" value="KAH8106352.1"/>
    <property type="molecule type" value="Genomic_DNA"/>
</dbReference>
<feature type="compositionally biased region" description="Low complexity" evidence="1">
    <location>
        <begin position="29"/>
        <end position="45"/>
    </location>
</feature>
<feature type="region of interest" description="Disordered" evidence="1">
    <location>
        <begin position="1"/>
        <end position="113"/>
    </location>
</feature>
<feature type="compositionally biased region" description="Low complexity" evidence="1">
    <location>
        <begin position="896"/>
        <end position="912"/>
    </location>
</feature>
<dbReference type="InterPro" id="IPR029005">
    <property type="entry name" value="LIM-bd/SEUSS"/>
</dbReference>
<protein>
    <submittedName>
        <fullName evidence="2">LIM-domain binding protein-domain-containing protein</fullName>
    </submittedName>
</protein>
<gene>
    <name evidence="2" type="ORF">BXZ70DRAFT_919224</name>
</gene>
<dbReference type="OrthoDB" id="774557at2759"/>
<name>A0A8K0UYZ6_9AGAR</name>